<organism evidence="1 2">
    <name type="scientific">Escherichia albertii</name>
    <dbReference type="NCBI Taxonomy" id="208962"/>
    <lineage>
        <taxon>Bacteria</taxon>
        <taxon>Pseudomonadati</taxon>
        <taxon>Pseudomonadota</taxon>
        <taxon>Gammaproteobacteria</taxon>
        <taxon>Enterobacterales</taxon>
        <taxon>Enterobacteriaceae</taxon>
        <taxon>Escherichia</taxon>
    </lineage>
</organism>
<accession>A0A7Z7YI47</accession>
<evidence type="ECO:0000313" key="2">
    <source>
        <dbReference type="Proteomes" id="UP000292187"/>
    </source>
</evidence>
<reference evidence="1 2" key="1">
    <citation type="submission" date="2019-02" db="EMBL/GenBank/DDBJ databases">
        <title>Draft genome sequence of Escherichia albertii strain Mex-12/320a, isolated from an infant with diarrhea, harboring virulence genes associated with diarrheagenic strains of enteropathogenic E. coli.</title>
        <authorList>
            <person name="Maldonado-Puga S."/>
            <person name="Meza-Segura M."/>
            <person name="Zaidi M.B."/>
            <person name="Estrada-Garcia T."/>
        </authorList>
    </citation>
    <scope>NUCLEOTIDE SEQUENCE [LARGE SCALE GENOMIC DNA]</scope>
    <source>
        <strain evidence="1 2">Mex-12/320a</strain>
    </source>
</reference>
<dbReference type="EMBL" id="SIZV01000086">
    <property type="protein sequence ID" value="TBR46524.1"/>
    <property type="molecule type" value="Genomic_DNA"/>
</dbReference>
<gene>
    <name evidence="1" type="ORF">EYS06_23995</name>
</gene>
<proteinExistence type="predicted"/>
<name>A0A7Z7YI47_ESCAL</name>
<protein>
    <submittedName>
        <fullName evidence="1">Uncharacterized protein</fullName>
    </submittedName>
</protein>
<dbReference type="Proteomes" id="UP000292187">
    <property type="component" value="Unassembled WGS sequence"/>
</dbReference>
<dbReference type="AlphaFoldDB" id="A0A7Z7YI47"/>
<evidence type="ECO:0000313" key="1">
    <source>
        <dbReference type="EMBL" id="TBR46524.1"/>
    </source>
</evidence>
<sequence>MKHSPGNPGRFNAYGKLSALLQRSNEAIQAQRDSRRFNEALTIGEKLDPSNKSMQKAADYTEMAQNFRINDASTHDGVVRLVAQTGIMPSQVITQLSAVSRSSNQEVVKNAAELFSRLYETDNASIGNMPKDMQGFYLTVKQLTDAGMSSDAAIVEAQSKTYNQTDALRAQLSSVQSTREYKKERDSAANSAVSNMAHWLRWDPSADDQTPEAALFRNDYQMLYDVNYRLAGGNADVAKQMTNQQIARIWSISEVNGEAQFMKYAPEALYQYGPSGWIAAQWKAEKEKIMYGDDLHKPAPSFNRPSTEAGALGLNKPRSLVGGELILVPDLSTPRDKLYSVVIRTKDKNGITRDDLFYDKHGRQMRWGPSLEDWEPYKKMQQEREQHEQEEIMRGQAIRNFKDKHRALDEQYQRLHNERMDKFKDYFSWGSK</sequence>
<comment type="caution">
    <text evidence="1">The sequence shown here is derived from an EMBL/GenBank/DDBJ whole genome shotgun (WGS) entry which is preliminary data.</text>
</comment>